<feature type="transmembrane region" description="Helical" evidence="6">
    <location>
        <begin position="90"/>
        <end position="112"/>
    </location>
</feature>
<feature type="transmembrane region" description="Helical" evidence="6">
    <location>
        <begin position="205"/>
        <end position="228"/>
    </location>
</feature>
<feature type="domain" description="Major facilitator superfamily (MFS) profile" evidence="7">
    <location>
        <begin position="55"/>
        <end position="542"/>
    </location>
</feature>
<evidence type="ECO:0000256" key="4">
    <source>
        <dbReference type="ARBA" id="ARBA00023136"/>
    </source>
</evidence>
<dbReference type="PANTHER" id="PTHR23501:SF201">
    <property type="entry name" value="MFS AFLATOXIN EFFLUX PUMP"/>
    <property type="match status" value="1"/>
</dbReference>
<dbReference type="PRINTS" id="PR01036">
    <property type="entry name" value="TCRTETB"/>
</dbReference>
<dbReference type="Proteomes" id="UP000803884">
    <property type="component" value="Unassembled WGS sequence"/>
</dbReference>
<dbReference type="GeneID" id="96010079"/>
<dbReference type="GO" id="GO:0022857">
    <property type="term" value="F:transmembrane transporter activity"/>
    <property type="evidence" value="ECO:0007669"/>
    <property type="project" value="InterPro"/>
</dbReference>
<protein>
    <recommendedName>
        <fullName evidence="7">Major facilitator superfamily (MFS) profile domain-containing protein</fullName>
    </recommendedName>
</protein>
<dbReference type="Pfam" id="PF07690">
    <property type="entry name" value="MFS_1"/>
    <property type="match status" value="1"/>
</dbReference>
<evidence type="ECO:0000256" key="5">
    <source>
        <dbReference type="SAM" id="MobiDB-lite"/>
    </source>
</evidence>
<feature type="transmembrane region" description="Helical" evidence="6">
    <location>
        <begin position="249"/>
        <end position="268"/>
    </location>
</feature>
<evidence type="ECO:0000259" key="7">
    <source>
        <dbReference type="PROSITE" id="PS50850"/>
    </source>
</evidence>
<evidence type="ECO:0000256" key="2">
    <source>
        <dbReference type="ARBA" id="ARBA00022692"/>
    </source>
</evidence>
<feature type="transmembrane region" description="Helical" evidence="6">
    <location>
        <begin position="317"/>
        <end position="342"/>
    </location>
</feature>
<feature type="compositionally biased region" description="Polar residues" evidence="5">
    <location>
        <begin position="1"/>
        <end position="11"/>
    </location>
</feature>
<keyword evidence="3 6" id="KW-1133">Transmembrane helix</keyword>
<dbReference type="GO" id="GO:0005886">
    <property type="term" value="C:plasma membrane"/>
    <property type="evidence" value="ECO:0007669"/>
    <property type="project" value="TreeGrafter"/>
</dbReference>
<evidence type="ECO:0000256" key="1">
    <source>
        <dbReference type="ARBA" id="ARBA00004141"/>
    </source>
</evidence>
<comment type="subcellular location">
    <subcellularLocation>
        <location evidence="1">Membrane</location>
        <topology evidence="1">Multi-pass membrane protein</topology>
    </subcellularLocation>
</comment>
<dbReference type="AlphaFoldDB" id="A0AB34KGD7"/>
<keyword evidence="2 6" id="KW-0812">Transmembrane</keyword>
<dbReference type="Gene3D" id="1.20.1250.20">
    <property type="entry name" value="MFS general substrate transporter like domains"/>
    <property type="match status" value="2"/>
</dbReference>
<dbReference type="InterPro" id="IPR036259">
    <property type="entry name" value="MFS_trans_sf"/>
</dbReference>
<feature type="transmembrane region" description="Helical" evidence="6">
    <location>
        <begin position="515"/>
        <end position="537"/>
    </location>
</feature>
<dbReference type="InterPro" id="IPR020846">
    <property type="entry name" value="MFS_dom"/>
</dbReference>
<feature type="transmembrane region" description="Helical" evidence="6">
    <location>
        <begin position="178"/>
        <end position="199"/>
    </location>
</feature>
<feature type="transmembrane region" description="Helical" evidence="6">
    <location>
        <begin position="145"/>
        <end position="166"/>
    </location>
</feature>
<feature type="transmembrane region" description="Helical" evidence="6">
    <location>
        <begin position="411"/>
        <end position="433"/>
    </location>
</feature>
<feature type="transmembrane region" description="Helical" evidence="6">
    <location>
        <begin position="54"/>
        <end position="78"/>
    </location>
</feature>
<proteinExistence type="predicted"/>
<organism evidence="8 9">
    <name type="scientific">Cladosporium halotolerans</name>
    <dbReference type="NCBI Taxonomy" id="1052096"/>
    <lineage>
        <taxon>Eukaryota</taxon>
        <taxon>Fungi</taxon>
        <taxon>Dikarya</taxon>
        <taxon>Ascomycota</taxon>
        <taxon>Pezizomycotina</taxon>
        <taxon>Dothideomycetes</taxon>
        <taxon>Dothideomycetidae</taxon>
        <taxon>Cladosporiales</taxon>
        <taxon>Cladosporiaceae</taxon>
        <taxon>Cladosporium</taxon>
    </lineage>
</organism>
<evidence type="ECO:0000256" key="3">
    <source>
        <dbReference type="ARBA" id="ARBA00022989"/>
    </source>
</evidence>
<feature type="transmembrane region" description="Helical" evidence="6">
    <location>
        <begin position="445"/>
        <end position="464"/>
    </location>
</feature>
<dbReference type="PROSITE" id="PS50850">
    <property type="entry name" value="MFS"/>
    <property type="match status" value="1"/>
</dbReference>
<dbReference type="InterPro" id="IPR011701">
    <property type="entry name" value="MFS"/>
</dbReference>
<dbReference type="RefSeq" id="XP_069225928.1">
    <property type="nucleotide sequence ID" value="XM_069377241.1"/>
</dbReference>
<evidence type="ECO:0000313" key="9">
    <source>
        <dbReference type="Proteomes" id="UP000803884"/>
    </source>
</evidence>
<dbReference type="FunFam" id="1.20.1250.20:FF:000196">
    <property type="entry name" value="MFS toxin efflux pump (AflT)"/>
    <property type="match status" value="1"/>
</dbReference>
<feature type="transmembrane region" description="Helical" evidence="6">
    <location>
        <begin position="354"/>
        <end position="373"/>
    </location>
</feature>
<keyword evidence="4 6" id="KW-0472">Membrane</keyword>
<feature type="region of interest" description="Disordered" evidence="5">
    <location>
        <begin position="1"/>
        <end position="45"/>
    </location>
</feature>
<name>A0AB34KGD7_9PEZI</name>
<dbReference type="SUPFAM" id="SSF103473">
    <property type="entry name" value="MFS general substrate transporter"/>
    <property type="match status" value="1"/>
</dbReference>
<comment type="caution">
    <text evidence="8">The sequence shown here is derived from an EMBL/GenBank/DDBJ whole genome shotgun (WGS) entry which is preliminary data.</text>
</comment>
<feature type="transmembrane region" description="Helical" evidence="6">
    <location>
        <begin position="119"/>
        <end position="139"/>
    </location>
</feature>
<accession>A0AB34KGD7</accession>
<evidence type="ECO:0000313" key="8">
    <source>
        <dbReference type="EMBL" id="KAL1582821.1"/>
    </source>
</evidence>
<feature type="transmembrane region" description="Helical" evidence="6">
    <location>
        <begin position="280"/>
        <end position="297"/>
    </location>
</feature>
<dbReference type="PANTHER" id="PTHR23501">
    <property type="entry name" value="MAJOR FACILITATOR SUPERFAMILY"/>
    <property type="match status" value="1"/>
</dbReference>
<feature type="region of interest" description="Disordered" evidence="5">
    <location>
        <begin position="544"/>
        <end position="566"/>
    </location>
</feature>
<keyword evidence="9" id="KW-1185">Reference proteome</keyword>
<feature type="transmembrane region" description="Helical" evidence="6">
    <location>
        <begin position="380"/>
        <end position="399"/>
    </location>
</feature>
<dbReference type="CDD" id="cd17502">
    <property type="entry name" value="MFS_Azr1_MDR_like"/>
    <property type="match status" value="1"/>
</dbReference>
<dbReference type="EMBL" id="JAAQHG020000043">
    <property type="protein sequence ID" value="KAL1582821.1"/>
    <property type="molecule type" value="Genomic_DNA"/>
</dbReference>
<gene>
    <name evidence="8" type="ORF">WHR41_08637</name>
</gene>
<sequence>MASTQPEQPKSAQADERLGSSSTVVEGNNLEDPKPNTEEEEEDVEYPPTAQAALVMLALILGIFLTALDRTIIATAIPAMTDEFHSLDDIGWYGSSFLLTSCCFTLFLGRVYTFYSPKYVYLSVILLFEVGSAVCGAAPNSVAFIVGRAIQGAGSAGMMSGGMVLLVKSVPLAKRPAWMGAIGGTFAVSSVIGPLLGGALTTHASWRWCFWINLPLGFVTLIAIVFILKPIEPFKKGLATKEKVLQLDPLGTAFLLPSLVCLILALQWGGTTLAWSNGKIIALLVLFGVLLLAFIAVQITTPKTATIPAAIVKNRSIIAGSFFVFTVFSSMMVMVYYIPIWFQAVKGVSAVESGIRTIPLVLSMVTGTIIAGFGTSKIGYYTQFTWLTSLLLPVAAGLISTWKVDTGHAEWIGYQVMCGFAVGIGFQQANLAAQTVLKRVDVPTGLALMVFSQTLGGAVFISVGQNVLASNLVKGITKLVSDVDPAMIVNTGATDLRELVSAEQLPAVLEAYNEALHHVFLVAAGVAAVSILGSSTLEWKSVKKNEKATVEKGKDKDVEKQQDSAT</sequence>
<dbReference type="FunFam" id="1.20.1720.10:FF:000012">
    <property type="entry name" value="MFS toxin efflux pump (AflT)"/>
    <property type="match status" value="1"/>
</dbReference>
<reference evidence="8 9" key="1">
    <citation type="journal article" date="2020" name="Microbiol. Resour. Announc.">
        <title>Draft Genome Sequence of a Cladosporium Species Isolated from the Mesophotic Ascidian Didemnum maculosum.</title>
        <authorList>
            <person name="Gioti A."/>
            <person name="Siaperas R."/>
            <person name="Nikolaivits E."/>
            <person name="Le Goff G."/>
            <person name="Ouazzani J."/>
            <person name="Kotoulas G."/>
            <person name="Topakas E."/>
        </authorList>
    </citation>
    <scope>NUCLEOTIDE SEQUENCE [LARGE SCALE GENOMIC DNA]</scope>
    <source>
        <strain evidence="8 9">TM138-S3</strain>
    </source>
</reference>
<evidence type="ECO:0000256" key="6">
    <source>
        <dbReference type="SAM" id="Phobius"/>
    </source>
</evidence>